<keyword evidence="4" id="KW-1185">Reference proteome</keyword>
<gene>
    <name evidence="3" type="ORF">DFR67_12636</name>
</gene>
<proteinExistence type="predicted"/>
<dbReference type="OrthoDB" id="4627657at2"/>
<accession>A0A318RG10</accession>
<dbReference type="RefSeq" id="WP_110472755.1">
    <property type="nucleotide sequence ID" value="NZ_QJSP01000026.1"/>
</dbReference>
<evidence type="ECO:0000313" key="3">
    <source>
        <dbReference type="EMBL" id="PYE12028.1"/>
    </source>
</evidence>
<dbReference type="AlphaFoldDB" id="A0A318RG10"/>
<protein>
    <submittedName>
        <fullName evidence="3">Mce-associated membrane protein</fullName>
    </submittedName>
</protein>
<sequence>MSERRRHVAAVLAALAALVVVLAGCSASSGPDEHTPPPSAGHDHGHELPGAPDPATAGPDVVAAQALSMMFTWQPVTDPSSGEALRRAAPWLGGDLAAAASSTQPAALERPDPRWAAWRRSGDVVTATADVDAGHIPDTPTTAVRLVTVRQRTLHADGDTTPLSPMRIDATLSRTDSGWRLTAFTVTAG</sequence>
<dbReference type="PROSITE" id="PS51257">
    <property type="entry name" value="PROKAR_LIPOPROTEIN"/>
    <property type="match status" value="1"/>
</dbReference>
<feature type="compositionally biased region" description="Basic and acidic residues" evidence="1">
    <location>
        <begin position="31"/>
        <end position="47"/>
    </location>
</feature>
<feature type="region of interest" description="Disordered" evidence="1">
    <location>
        <begin position="27"/>
        <end position="58"/>
    </location>
</feature>
<feature type="chain" id="PRO_5038830062" evidence="2">
    <location>
        <begin position="24"/>
        <end position="189"/>
    </location>
</feature>
<name>A0A318RG10_WILLI</name>
<evidence type="ECO:0000256" key="2">
    <source>
        <dbReference type="SAM" id="SignalP"/>
    </source>
</evidence>
<feature type="compositionally biased region" description="Low complexity" evidence="1">
    <location>
        <begin position="49"/>
        <end position="58"/>
    </location>
</feature>
<evidence type="ECO:0000256" key="1">
    <source>
        <dbReference type="SAM" id="MobiDB-lite"/>
    </source>
</evidence>
<evidence type="ECO:0000313" key="4">
    <source>
        <dbReference type="Proteomes" id="UP000247591"/>
    </source>
</evidence>
<reference evidence="3 4" key="1">
    <citation type="submission" date="2018-06" db="EMBL/GenBank/DDBJ databases">
        <title>Genomic Encyclopedia of Type Strains, Phase IV (KMG-IV): sequencing the most valuable type-strain genomes for metagenomic binning, comparative biology and taxonomic classification.</title>
        <authorList>
            <person name="Goeker M."/>
        </authorList>
    </citation>
    <scope>NUCLEOTIDE SEQUENCE [LARGE SCALE GENOMIC DNA]</scope>
    <source>
        <strain evidence="3 4">DSM 45521</strain>
    </source>
</reference>
<dbReference type="Proteomes" id="UP000247591">
    <property type="component" value="Unassembled WGS sequence"/>
</dbReference>
<keyword evidence="2" id="KW-0732">Signal</keyword>
<dbReference type="EMBL" id="QJSP01000026">
    <property type="protein sequence ID" value="PYE12028.1"/>
    <property type="molecule type" value="Genomic_DNA"/>
</dbReference>
<comment type="caution">
    <text evidence="3">The sequence shown here is derived from an EMBL/GenBank/DDBJ whole genome shotgun (WGS) entry which is preliminary data.</text>
</comment>
<organism evidence="3 4">
    <name type="scientific">Williamsia limnetica</name>
    <dbReference type="NCBI Taxonomy" id="882452"/>
    <lineage>
        <taxon>Bacteria</taxon>
        <taxon>Bacillati</taxon>
        <taxon>Actinomycetota</taxon>
        <taxon>Actinomycetes</taxon>
        <taxon>Mycobacteriales</taxon>
        <taxon>Nocardiaceae</taxon>
        <taxon>Williamsia</taxon>
    </lineage>
</organism>
<feature type="signal peptide" evidence="2">
    <location>
        <begin position="1"/>
        <end position="23"/>
    </location>
</feature>